<protein>
    <recommendedName>
        <fullName evidence="4">SNF2 N-terminal domain-containing protein</fullName>
    </recommendedName>
</protein>
<accession>K0RZ65</accession>
<evidence type="ECO:0000256" key="1">
    <source>
        <dbReference type="SAM" id="MobiDB-lite"/>
    </source>
</evidence>
<dbReference type="Proteomes" id="UP000266841">
    <property type="component" value="Unassembled WGS sequence"/>
</dbReference>
<dbReference type="eggNOG" id="KOG1000">
    <property type="taxonomic scope" value="Eukaryota"/>
</dbReference>
<comment type="caution">
    <text evidence="2">The sequence shown here is derived from an EMBL/GenBank/DDBJ whole genome shotgun (WGS) entry which is preliminary data.</text>
</comment>
<name>K0RZ65_THAOC</name>
<gene>
    <name evidence="2" type="ORF">THAOC_28827</name>
</gene>
<feature type="compositionally biased region" description="Gly residues" evidence="1">
    <location>
        <begin position="111"/>
        <end position="120"/>
    </location>
</feature>
<organism evidence="2 3">
    <name type="scientific">Thalassiosira oceanica</name>
    <name type="common">Marine diatom</name>
    <dbReference type="NCBI Taxonomy" id="159749"/>
    <lineage>
        <taxon>Eukaryota</taxon>
        <taxon>Sar</taxon>
        <taxon>Stramenopiles</taxon>
        <taxon>Ochrophyta</taxon>
        <taxon>Bacillariophyta</taxon>
        <taxon>Coscinodiscophyceae</taxon>
        <taxon>Thalassiosirophycidae</taxon>
        <taxon>Thalassiosirales</taxon>
        <taxon>Thalassiosiraceae</taxon>
        <taxon>Thalassiosira</taxon>
    </lineage>
</organism>
<evidence type="ECO:0008006" key="4">
    <source>
        <dbReference type="Google" id="ProtNLM"/>
    </source>
</evidence>
<feature type="compositionally biased region" description="Basic residues" evidence="1">
    <location>
        <begin position="285"/>
        <end position="297"/>
    </location>
</feature>
<feature type="compositionally biased region" description="Basic and acidic residues" evidence="1">
    <location>
        <begin position="144"/>
        <end position="192"/>
    </location>
</feature>
<feature type="compositionally biased region" description="Basic residues" evidence="1">
    <location>
        <begin position="211"/>
        <end position="225"/>
    </location>
</feature>
<proteinExistence type="predicted"/>
<keyword evidence="3" id="KW-1185">Reference proteome</keyword>
<feature type="compositionally biased region" description="Basic and acidic residues" evidence="1">
    <location>
        <begin position="201"/>
        <end position="210"/>
    </location>
</feature>
<evidence type="ECO:0000313" key="2">
    <source>
        <dbReference type="EMBL" id="EJK51952.1"/>
    </source>
</evidence>
<dbReference type="OrthoDB" id="2801544at2759"/>
<feature type="compositionally biased region" description="Basic and acidic residues" evidence="1">
    <location>
        <begin position="269"/>
        <end position="284"/>
    </location>
</feature>
<feature type="region of interest" description="Disordered" evidence="1">
    <location>
        <begin position="100"/>
        <end position="324"/>
    </location>
</feature>
<dbReference type="AlphaFoldDB" id="K0RZ65"/>
<dbReference type="EMBL" id="AGNL01040702">
    <property type="protein sequence ID" value="EJK51952.1"/>
    <property type="molecule type" value="Genomic_DNA"/>
</dbReference>
<reference evidence="2 3" key="1">
    <citation type="journal article" date="2012" name="Genome Biol.">
        <title>Genome and low-iron response of an oceanic diatom adapted to chronic iron limitation.</title>
        <authorList>
            <person name="Lommer M."/>
            <person name="Specht M."/>
            <person name="Roy A.S."/>
            <person name="Kraemer L."/>
            <person name="Andreson R."/>
            <person name="Gutowska M.A."/>
            <person name="Wolf J."/>
            <person name="Bergner S.V."/>
            <person name="Schilhabel M.B."/>
            <person name="Klostermeier U.C."/>
            <person name="Beiko R.G."/>
            <person name="Rosenstiel P."/>
            <person name="Hippler M."/>
            <person name="Laroche J."/>
        </authorList>
    </citation>
    <scope>NUCLEOTIDE SEQUENCE [LARGE SCALE GENOMIC DNA]</scope>
    <source>
        <strain evidence="2 3">CCMP1005</strain>
    </source>
</reference>
<evidence type="ECO:0000313" key="3">
    <source>
        <dbReference type="Proteomes" id="UP000266841"/>
    </source>
</evidence>
<feature type="non-terminal residue" evidence="2">
    <location>
        <position position="1"/>
    </location>
</feature>
<sequence>SMDSKRTREALYLMSPRRCRGALLLTGTPMKNGKPTNLFPLLKAVRHPFGDDQRRYEFYFCAGQQRSWGWDAAGSSNLGVLGAHTASHVFRMTKEECLGGELAPEEEGGRGRAGAGGGGTRRLERDPRAVQLTPSDRVVRQGRAGREPGEPHPPRGELGRRLHELRGRGEACPRPPRRDGLGGEAPHGRDAPGEQAGHGRPVPERAEPRHGLHVRCGRGGHHAHGGVHGGPGGPAVDAGRRPPGRGQGAQDRAEEGVPVRLGQGLLARWADRRPPGGEGGELRRGGGRKGRGGRRGPHGSQGQHPGTCGDGAVGRLRGGRGRGKGGRALMCSGHIHGCKLQIYSDGGSCPVFSGCGMPEPRNWLHTDTTAGRLCTLSYFY</sequence>